<keyword evidence="3" id="KW-1003">Cell membrane</keyword>
<dbReference type="PANTHER" id="PTHR30160:SF19">
    <property type="entry name" value="LIPOPOLYSACCHARIDE HEPTOSYLTRANSFERASE 1"/>
    <property type="match status" value="1"/>
</dbReference>
<dbReference type="InterPro" id="IPR002201">
    <property type="entry name" value="Glyco_trans_9"/>
</dbReference>
<keyword evidence="4" id="KW-0997">Cell inner membrane</keyword>
<reference evidence="13" key="1">
    <citation type="submission" date="2016-10" db="EMBL/GenBank/DDBJ databases">
        <authorList>
            <person name="de Groot N.N."/>
        </authorList>
    </citation>
    <scope>NUCLEOTIDE SEQUENCE</scope>
</reference>
<evidence type="ECO:0000256" key="5">
    <source>
        <dbReference type="ARBA" id="ARBA00022676"/>
    </source>
</evidence>
<evidence type="ECO:0000256" key="6">
    <source>
        <dbReference type="ARBA" id="ARBA00022679"/>
    </source>
</evidence>
<dbReference type="SUPFAM" id="SSF53756">
    <property type="entry name" value="UDP-Glycosyltransferase/glycogen phosphorylase"/>
    <property type="match status" value="1"/>
</dbReference>
<dbReference type="PANTHER" id="PTHR30160">
    <property type="entry name" value="TETRAACYLDISACCHARIDE 4'-KINASE-RELATED"/>
    <property type="match status" value="1"/>
</dbReference>
<dbReference type="GO" id="GO:0005886">
    <property type="term" value="C:plasma membrane"/>
    <property type="evidence" value="ECO:0007669"/>
    <property type="project" value="UniProtKB-SubCell"/>
</dbReference>
<keyword evidence="7" id="KW-0448">Lipopolysaccharide biosynthesis</keyword>
<dbReference type="NCBIfam" id="TIGR02193">
    <property type="entry name" value="heptsyl_trn_I"/>
    <property type="match status" value="1"/>
</dbReference>
<evidence type="ECO:0000256" key="3">
    <source>
        <dbReference type="ARBA" id="ARBA00022475"/>
    </source>
</evidence>
<keyword evidence="5 13" id="KW-0328">Glycosyltransferase</keyword>
<evidence type="ECO:0000313" key="13">
    <source>
        <dbReference type="EMBL" id="SFV68140.1"/>
    </source>
</evidence>
<name>A0A1W1CQF4_9ZZZZ</name>
<evidence type="ECO:0000256" key="7">
    <source>
        <dbReference type="ARBA" id="ARBA00022985"/>
    </source>
</evidence>
<dbReference type="Gene3D" id="3.40.50.2000">
    <property type="entry name" value="Glycogen Phosphorylase B"/>
    <property type="match status" value="2"/>
</dbReference>
<evidence type="ECO:0000256" key="11">
    <source>
        <dbReference type="ARBA" id="ARBA00044330"/>
    </source>
</evidence>
<dbReference type="Pfam" id="PF01075">
    <property type="entry name" value="Glyco_transf_9"/>
    <property type="match status" value="1"/>
</dbReference>
<evidence type="ECO:0000256" key="9">
    <source>
        <dbReference type="ARBA" id="ARBA00044041"/>
    </source>
</evidence>
<protein>
    <recommendedName>
        <fullName evidence="10">Lipopolysaccharide heptosyltransferase 1</fullName>
        <ecNumber evidence="9">2.4.99.23</ecNumber>
    </recommendedName>
    <alternativeName>
        <fullName evidence="11">ADP-heptose:lipopolysaccharide heptosyltransferase I</fullName>
    </alternativeName>
</protein>
<proteinExistence type="predicted"/>
<evidence type="ECO:0000256" key="12">
    <source>
        <dbReference type="ARBA" id="ARBA00049201"/>
    </source>
</evidence>
<keyword evidence="8" id="KW-0472">Membrane</keyword>
<sequence length="334" mass="37399">MSLMNKDIKKIAIVRLSALGDIVNSAVAVQFIKQNYPHATLTWIVEDAFGDILKSVKGIDTIHRVNLKKFKREKSFALLKEEYKQLKAVADFDIIIDMQGLIKSAIVARILGKNTHGFDKSSTRESLSALFYKTTSHIDYAANVIERNTKVVADALAIEINKTMVQNKAPIFTIEKNFELRSDAKNIAFVIGASWESKKYPKEKFAELCTALQEQCYIIWGNEQEYEEAKWICDNSEFASLAPKLTLSELVSFLSHMDLVIGGDTGPTHIAWAQNIASITLLGPTTSRMIGESETNIAIKSPSNVNIYKINKNDFSISQIETETILQKAKELLC</sequence>
<dbReference type="GO" id="GO:0009244">
    <property type="term" value="P:lipopolysaccharide core region biosynthetic process"/>
    <property type="evidence" value="ECO:0007669"/>
    <property type="project" value="InterPro"/>
</dbReference>
<dbReference type="AlphaFoldDB" id="A0A1W1CQF4"/>
<dbReference type="InterPro" id="IPR051199">
    <property type="entry name" value="LPS_LOS_Heptosyltrfase"/>
</dbReference>
<dbReference type="GO" id="GO:0008713">
    <property type="term" value="F:ADP-heptose-lipopolysaccharide heptosyltransferase activity"/>
    <property type="evidence" value="ECO:0007669"/>
    <property type="project" value="TreeGrafter"/>
</dbReference>
<dbReference type="EMBL" id="FPHK01000115">
    <property type="protein sequence ID" value="SFV68140.1"/>
    <property type="molecule type" value="Genomic_DNA"/>
</dbReference>
<evidence type="ECO:0000256" key="8">
    <source>
        <dbReference type="ARBA" id="ARBA00023136"/>
    </source>
</evidence>
<dbReference type="GO" id="GO:0005829">
    <property type="term" value="C:cytosol"/>
    <property type="evidence" value="ECO:0007669"/>
    <property type="project" value="TreeGrafter"/>
</dbReference>
<keyword evidence="6 13" id="KW-0808">Transferase</keyword>
<organism evidence="13">
    <name type="scientific">hydrothermal vent metagenome</name>
    <dbReference type="NCBI Taxonomy" id="652676"/>
    <lineage>
        <taxon>unclassified sequences</taxon>
        <taxon>metagenomes</taxon>
        <taxon>ecological metagenomes</taxon>
    </lineage>
</organism>
<dbReference type="InterPro" id="IPR011908">
    <property type="entry name" value="LipoPS_heptosylTferase-I"/>
</dbReference>
<comment type="catalytic activity">
    <reaction evidence="12">
        <text>an alpha-Kdo-(2-&gt;4)-alpha-Kdo-(2-&gt;6)-lipid A + ADP-L-glycero-beta-D-manno-heptose = an L-alpha-D-Hep-(1-&gt;5)-[alpha-Kdo-(2-&gt;4)]-alpha-Kdo-(2-&gt;6)-lipid A + ADP + H(+)</text>
        <dbReference type="Rhea" id="RHEA:74067"/>
        <dbReference type="ChEBI" id="CHEBI:15378"/>
        <dbReference type="ChEBI" id="CHEBI:61506"/>
        <dbReference type="ChEBI" id="CHEBI:176431"/>
        <dbReference type="ChEBI" id="CHEBI:193068"/>
        <dbReference type="ChEBI" id="CHEBI:456216"/>
        <dbReference type="EC" id="2.4.99.23"/>
    </reaction>
</comment>
<gene>
    <name evidence="13" type="ORF">MNB_SM-6-1181</name>
</gene>
<dbReference type="CDD" id="cd03789">
    <property type="entry name" value="GT9_LPS_heptosyltransferase"/>
    <property type="match status" value="1"/>
</dbReference>
<evidence type="ECO:0000256" key="2">
    <source>
        <dbReference type="ARBA" id="ARBA00004713"/>
    </source>
</evidence>
<evidence type="ECO:0000256" key="1">
    <source>
        <dbReference type="ARBA" id="ARBA00004515"/>
    </source>
</evidence>
<comment type="subcellular location">
    <subcellularLocation>
        <location evidence="1">Cell inner membrane</location>
        <topology evidence="1">Peripheral membrane protein</topology>
        <orientation evidence="1">Cytoplasmic side</orientation>
    </subcellularLocation>
</comment>
<accession>A0A1W1CQF4</accession>
<dbReference type="EC" id="2.4.99.23" evidence="9"/>
<evidence type="ECO:0000256" key="10">
    <source>
        <dbReference type="ARBA" id="ARBA00044190"/>
    </source>
</evidence>
<comment type="pathway">
    <text evidence="2">Bacterial outer membrane biogenesis; LPS core biosynthesis.</text>
</comment>
<evidence type="ECO:0000256" key="4">
    <source>
        <dbReference type="ARBA" id="ARBA00022519"/>
    </source>
</evidence>